<dbReference type="InterPro" id="IPR001849">
    <property type="entry name" value="PH_domain"/>
</dbReference>
<dbReference type="Proteomes" id="UP001359485">
    <property type="component" value="Unassembled WGS sequence"/>
</dbReference>
<protein>
    <recommendedName>
        <fullName evidence="4">PH domain-containing protein</fullName>
    </recommendedName>
</protein>
<dbReference type="InterPro" id="IPR039680">
    <property type="entry name" value="PLEKHB1/2"/>
</dbReference>
<dbReference type="PANTHER" id="PTHR14309:SF12">
    <property type="entry name" value="PH DOMAIN-CONTAINING PROTEIN"/>
    <property type="match status" value="1"/>
</dbReference>
<dbReference type="CDD" id="cd00821">
    <property type="entry name" value="PH"/>
    <property type="match status" value="1"/>
</dbReference>
<proteinExistence type="predicted"/>
<dbReference type="PROSITE" id="PS50003">
    <property type="entry name" value="PH_DOMAIN"/>
    <property type="match status" value="1"/>
</dbReference>
<accession>A0ABR1B5B0</accession>
<sequence length="257" mass="29255">MRTFRENAAAERLFGRDWREEWVTLFDDSTIAWFKEKDRHQPEGSILVKEAPEMTAAGQWTLRIPGRPELPSNCHFLQLMAFGNKKRDKVHWLLAKNEEEVNDWMTAISNTLPPPPVLSPSESSSFSQQQQQKLTNSTSPFNSFPQEDDNLSNRPGDIYSGSNPIRNEVGSNLGNLTAGVLMGAAFHSWGRGWGWLRNWDPDNGCYNNDQADITASHHFDYMTGNYQDADTYSWDDYEDIEFGCGDYGMDCSADFGF</sequence>
<keyword evidence="6" id="KW-1185">Reference proteome</keyword>
<dbReference type="EMBL" id="JAWJWF010000003">
    <property type="protein sequence ID" value="KAK6635148.1"/>
    <property type="molecule type" value="Genomic_DNA"/>
</dbReference>
<gene>
    <name evidence="5" type="ORF">RUM44_000397</name>
</gene>
<evidence type="ECO:0000256" key="3">
    <source>
        <dbReference type="SAM" id="MobiDB-lite"/>
    </source>
</evidence>
<feature type="compositionally biased region" description="Low complexity" evidence="3">
    <location>
        <begin position="119"/>
        <end position="139"/>
    </location>
</feature>
<dbReference type="InterPro" id="IPR011993">
    <property type="entry name" value="PH-like_dom_sf"/>
</dbReference>
<evidence type="ECO:0000256" key="2">
    <source>
        <dbReference type="ARBA" id="ARBA00023136"/>
    </source>
</evidence>
<name>A0ABR1B5B0_POLSC</name>
<dbReference type="PANTHER" id="PTHR14309">
    <property type="entry name" value="EXPRESSED PROTEIN"/>
    <property type="match status" value="1"/>
</dbReference>
<reference evidence="5 6" key="1">
    <citation type="submission" date="2023-09" db="EMBL/GenBank/DDBJ databases">
        <title>Genomes of two closely related lineages of the louse Polyplax serrata with different host specificities.</title>
        <authorList>
            <person name="Martinu J."/>
            <person name="Tarabai H."/>
            <person name="Stefka J."/>
            <person name="Hypsa V."/>
        </authorList>
    </citation>
    <scope>NUCLEOTIDE SEQUENCE [LARGE SCALE GENOMIC DNA]</scope>
    <source>
        <strain evidence="5">98ZLc_SE</strain>
    </source>
</reference>
<organism evidence="5 6">
    <name type="scientific">Polyplax serrata</name>
    <name type="common">Common mouse louse</name>
    <dbReference type="NCBI Taxonomy" id="468196"/>
    <lineage>
        <taxon>Eukaryota</taxon>
        <taxon>Metazoa</taxon>
        <taxon>Ecdysozoa</taxon>
        <taxon>Arthropoda</taxon>
        <taxon>Hexapoda</taxon>
        <taxon>Insecta</taxon>
        <taxon>Pterygota</taxon>
        <taxon>Neoptera</taxon>
        <taxon>Paraneoptera</taxon>
        <taxon>Psocodea</taxon>
        <taxon>Troctomorpha</taxon>
        <taxon>Phthiraptera</taxon>
        <taxon>Anoplura</taxon>
        <taxon>Polyplacidae</taxon>
        <taxon>Polyplax</taxon>
    </lineage>
</organism>
<dbReference type="Gene3D" id="2.30.29.30">
    <property type="entry name" value="Pleckstrin-homology domain (PH domain)/Phosphotyrosine-binding domain (PTB)"/>
    <property type="match status" value="1"/>
</dbReference>
<dbReference type="Pfam" id="PF00169">
    <property type="entry name" value="PH"/>
    <property type="match status" value="1"/>
</dbReference>
<comment type="subcellular location">
    <subcellularLocation>
        <location evidence="1">Membrane</location>
    </subcellularLocation>
</comment>
<evidence type="ECO:0000259" key="4">
    <source>
        <dbReference type="PROSITE" id="PS50003"/>
    </source>
</evidence>
<evidence type="ECO:0000256" key="1">
    <source>
        <dbReference type="ARBA" id="ARBA00004370"/>
    </source>
</evidence>
<keyword evidence="2" id="KW-0472">Membrane</keyword>
<comment type="caution">
    <text evidence="5">The sequence shown here is derived from an EMBL/GenBank/DDBJ whole genome shotgun (WGS) entry which is preliminary data.</text>
</comment>
<dbReference type="SUPFAM" id="SSF50729">
    <property type="entry name" value="PH domain-like"/>
    <property type="match status" value="1"/>
</dbReference>
<feature type="domain" description="PH" evidence="4">
    <location>
        <begin position="1"/>
        <end position="113"/>
    </location>
</feature>
<evidence type="ECO:0000313" key="6">
    <source>
        <dbReference type="Proteomes" id="UP001359485"/>
    </source>
</evidence>
<feature type="region of interest" description="Disordered" evidence="3">
    <location>
        <begin position="112"/>
        <end position="163"/>
    </location>
</feature>
<evidence type="ECO:0000313" key="5">
    <source>
        <dbReference type="EMBL" id="KAK6635148.1"/>
    </source>
</evidence>